<comment type="caution">
    <text evidence="1">The sequence shown here is derived from an EMBL/GenBank/DDBJ whole genome shotgun (WGS) entry which is preliminary data.</text>
</comment>
<dbReference type="GO" id="GO:0030701">
    <property type="term" value="F:NAD+-dinitrogen-reductase ADP-D-ribosyltransferase activity"/>
    <property type="evidence" value="ECO:0007669"/>
    <property type="project" value="InterPro"/>
</dbReference>
<gene>
    <name evidence="1" type="ORF">GFER_12715</name>
</gene>
<dbReference type="RefSeq" id="WP_040100062.1">
    <property type="nucleotide sequence ID" value="NZ_JWJD01000005.1"/>
</dbReference>
<sequence>MRPYAMNLCNLPPWVIASRQYNAYPQPLEIQGVRQANGLLFERLSGLMDPRARALQFHDYMDVTFQLHQWQQETSPKGRKSLKNSYLRFLRGWMFDSNSLEGAVLKGWVESRFGLPPTFHHSPICDLNSHAYYVYLVDRMKGAARTNAINAQLDVLFEFVQEELARSCPERSHYVLYRGVYDFHEYPLVEDLGQNRFVVRLNNLNSFTSDFERAWEFGSKVMKTRVPRGKIFYQAGILPTSLLKGEEEVLVLGGEFEVEVLTGGFG</sequence>
<organism evidence="1 2">
    <name type="scientific">Geoalkalibacter ferrihydriticus DSM 17813</name>
    <dbReference type="NCBI Taxonomy" id="1121915"/>
    <lineage>
        <taxon>Bacteria</taxon>
        <taxon>Pseudomonadati</taxon>
        <taxon>Thermodesulfobacteriota</taxon>
        <taxon>Desulfuromonadia</taxon>
        <taxon>Desulfuromonadales</taxon>
        <taxon>Geoalkalibacteraceae</taxon>
        <taxon>Geoalkalibacter</taxon>
    </lineage>
</organism>
<dbReference type="EMBL" id="JWJD01000005">
    <property type="protein sequence ID" value="KIH76104.1"/>
    <property type="molecule type" value="Genomic_DNA"/>
</dbReference>
<protein>
    <submittedName>
        <fullName evidence="1">N-acyl homoserine lactonase</fullName>
    </submittedName>
</protein>
<name>A0A0C2DRL7_9BACT</name>
<evidence type="ECO:0000313" key="1">
    <source>
        <dbReference type="EMBL" id="KIH76104.1"/>
    </source>
</evidence>
<dbReference type="GO" id="GO:0009399">
    <property type="term" value="P:nitrogen fixation"/>
    <property type="evidence" value="ECO:0007669"/>
    <property type="project" value="InterPro"/>
</dbReference>
<evidence type="ECO:0000313" key="2">
    <source>
        <dbReference type="Proteomes" id="UP000035068"/>
    </source>
</evidence>
<dbReference type="Proteomes" id="UP000035068">
    <property type="component" value="Unassembled WGS sequence"/>
</dbReference>
<keyword evidence="2" id="KW-1185">Reference proteome</keyword>
<dbReference type="Pfam" id="PF07357">
    <property type="entry name" value="DRAT"/>
    <property type="match status" value="1"/>
</dbReference>
<reference evidence="1 2" key="1">
    <citation type="submission" date="2014-12" db="EMBL/GenBank/DDBJ databases">
        <title>Genomes of Geoalkalibacter ferrihydriticus and Geoalkalibacter subterraneus, two haloalkaliphilic metal-reducing members of the Geobacteraceae.</title>
        <authorList>
            <person name="Badalamenti J.P."/>
            <person name="Torres C.I."/>
            <person name="Krajmalnik-Brown R."/>
            <person name="Bond D.R."/>
        </authorList>
    </citation>
    <scope>NUCLEOTIDE SEQUENCE [LARGE SCALE GENOMIC DNA]</scope>
    <source>
        <strain evidence="1 2">DSM 17813</strain>
    </source>
</reference>
<dbReference type="InterPro" id="IPR009953">
    <property type="entry name" value="DRA_trans"/>
</dbReference>
<accession>A0A0C2DRL7</accession>
<dbReference type="AlphaFoldDB" id="A0A0C2DRL7"/>
<proteinExistence type="predicted"/>